<dbReference type="GO" id="GO:0043886">
    <property type="term" value="F:structural constituent of carboxysome shell"/>
    <property type="evidence" value="ECO:0007669"/>
    <property type="project" value="UniProtKB-ARBA"/>
</dbReference>
<protein>
    <submittedName>
        <fullName evidence="1">Uncharacterized protein</fullName>
    </submittedName>
</protein>
<comment type="caution">
    <text evidence="1">The sequence shown here is derived from an EMBL/GenBank/DDBJ whole genome shotgun (WGS) entry which is preliminary data.</text>
</comment>
<dbReference type="RefSeq" id="WP_124145271.1">
    <property type="nucleotide sequence ID" value="NZ_CAWOKI010000075.1"/>
</dbReference>
<accession>A0A3N6QSD0</accession>
<proteinExistence type="predicted"/>
<dbReference type="Gene3D" id="2.160.10.10">
    <property type="entry name" value="Hexapeptide repeat proteins"/>
    <property type="match status" value="1"/>
</dbReference>
<dbReference type="AlphaFoldDB" id="A0A3N6QSD0"/>
<keyword evidence="2" id="KW-1185">Reference proteome</keyword>
<sequence>MTEIKRLNYFTSQFLVENDFRDEQAYHRRMRHLHNRSLHTWGVVTGLEINKSGDKQVSVNNGMAIDSEGKEIVVLEEQPADIKTVSLSEFAAGSTVYITLAVQDFEDEADSYTLGSEIKYTRTTERPQLETSSTQPADDGAVVLLAEVQLDDSGNVDVDTIDNSVRRLASVHIPPGAEFSGPLNIQDALSVGGNVDIGGNLTVSGDFAVTGNVNTPLNVTNNVSIGGNLTVSGNLEITGDVIARDTEHIEGNVSLGNDDNDEVSINGVLRSTHSSGILQIDDALNVTGPLTVSGGNWNLTTTEGDLKIGNNTHRLKIGVATSGNGAGDVRICAQGGTHRLMLGSNTADVLTVQNGNVGIGTLNPSAILEVAGALKLAKTGTLLFHSTNESGPPTGDGFRLRYDADFFESPLDALVIEKTDGNGRNPDGGIAFVNTGNDGIEETALVIRGSGNVGIGTKNPSAKLVVTGGETTLQQESWQTPTLQNGWVNYGSGYNSAGYFKDSLGIVHLKGLVRNGTANTIFTLPVGYRPAARELHSVATYNNTIGRVDIFSNGRVQRISGSSAWVSLDGITFRAGSSTRGDGIIRDVIVGDTIRDVIVGDTIRDVIQ</sequence>
<dbReference type="SUPFAM" id="SSF51161">
    <property type="entry name" value="Trimeric LpxA-like enzymes"/>
    <property type="match status" value="1"/>
</dbReference>
<evidence type="ECO:0000313" key="2">
    <source>
        <dbReference type="Proteomes" id="UP000269154"/>
    </source>
</evidence>
<dbReference type="OrthoDB" id="2643721at2"/>
<dbReference type="GO" id="GO:0031470">
    <property type="term" value="C:carboxysome"/>
    <property type="evidence" value="ECO:0007669"/>
    <property type="project" value="UniProtKB-ARBA"/>
</dbReference>
<gene>
    <name evidence="1" type="ORF">D5R40_04045</name>
</gene>
<name>A0A3N6QSD0_9CYAN</name>
<organism evidence="1 2">
    <name type="scientific">Okeania hirsuta</name>
    <dbReference type="NCBI Taxonomy" id="1458930"/>
    <lineage>
        <taxon>Bacteria</taxon>
        <taxon>Bacillati</taxon>
        <taxon>Cyanobacteriota</taxon>
        <taxon>Cyanophyceae</taxon>
        <taxon>Oscillatoriophycideae</taxon>
        <taxon>Oscillatoriales</taxon>
        <taxon>Microcoleaceae</taxon>
        <taxon>Okeania</taxon>
    </lineage>
</organism>
<dbReference type="Proteomes" id="UP000269154">
    <property type="component" value="Unassembled WGS sequence"/>
</dbReference>
<reference evidence="1 2" key="1">
    <citation type="journal article" date="2018" name="ACS Chem. Biol.">
        <title>Ketoreductase domain dysfunction expands chemodiversity: malyngamide biosynthesis in the cyanobacterium Okeania hirsuta.</title>
        <authorList>
            <person name="Moss N.A."/>
            <person name="Leao T."/>
            <person name="Rankin M."/>
            <person name="McCullough T.M."/>
            <person name="Qu P."/>
            <person name="Korobeynikov A."/>
            <person name="Smith J.L."/>
            <person name="Gerwick L."/>
            <person name="Gerwick W.H."/>
        </authorList>
    </citation>
    <scope>NUCLEOTIDE SEQUENCE [LARGE SCALE GENOMIC DNA]</scope>
    <source>
        <strain evidence="1 2">PAB10Feb10-1</strain>
    </source>
</reference>
<evidence type="ECO:0000313" key="1">
    <source>
        <dbReference type="EMBL" id="RQH53445.1"/>
    </source>
</evidence>
<dbReference type="EMBL" id="RCBY01000013">
    <property type="protein sequence ID" value="RQH53445.1"/>
    <property type="molecule type" value="Genomic_DNA"/>
</dbReference>
<dbReference type="InterPro" id="IPR011004">
    <property type="entry name" value="Trimer_LpxA-like_sf"/>
</dbReference>